<reference evidence="4 5" key="1">
    <citation type="journal article" date="2021" name="bioRxiv">
        <title>The Gossypium anomalum genome as a resource for cotton improvement and evolutionary analysis of hybrid incompatibility.</title>
        <authorList>
            <person name="Grover C.E."/>
            <person name="Yuan D."/>
            <person name="Arick M.A."/>
            <person name="Miller E.R."/>
            <person name="Hu G."/>
            <person name="Peterson D.G."/>
            <person name="Wendel J.F."/>
            <person name="Udall J.A."/>
        </authorList>
    </citation>
    <scope>NUCLEOTIDE SEQUENCE [LARGE SCALE GENOMIC DNA]</scope>
    <source>
        <strain evidence="4">JFW-Udall</strain>
        <tissue evidence="4">Leaf</tissue>
    </source>
</reference>
<name>A0A8J5Z593_9ROSI</name>
<keyword evidence="3" id="KW-0732">Signal</keyword>
<dbReference type="Proteomes" id="UP000701853">
    <property type="component" value="Chromosome 5"/>
</dbReference>
<organism evidence="4 5">
    <name type="scientific">Gossypium anomalum</name>
    <dbReference type="NCBI Taxonomy" id="47600"/>
    <lineage>
        <taxon>Eukaryota</taxon>
        <taxon>Viridiplantae</taxon>
        <taxon>Streptophyta</taxon>
        <taxon>Embryophyta</taxon>
        <taxon>Tracheophyta</taxon>
        <taxon>Spermatophyta</taxon>
        <taxon>Magnoliopsida</taxon>
        <taxon>eudicotyledons</taxon>
        <taxon>Gunneridae</taxon>
        <taxon>Pentapetalae</taxon>
        <taxon>rosids</taxon>
        <taxon>malvids</taxon>
        <taxon>Malvales</taxon>
        <taxon>Malvaceae</taxon>
        <taxon>Malvoideae</taxon>
        <taxon>Gossypium</taxon>
    </lineage>
</organism>
<sequence>MMEPPLSRLVILSFGLLFTVFACFVESQPANVSPPPPPSVPPPPPPPPPPQSVPPPPPSVSPPSQPPPPPSPSPPLAPSRPPPPPSRPPPPPADHHRNHTHHPRRRPPQYSQNHKPITGSKLNTGKKLGLLFIGIVIILQFGVAGFLVFKRRQLLKVNGTYETCSSSS</sequence>
<feature type="signal peptide" evidence="3">
    <location>
        <begin position="1"/>
        <end position="27"/>
    </location>
</feature>
<keyword evidence="2" id="KW-0812">Transmembrane</keyword>
<feature type="compositionally biased region" description="Pro residues" evidence="1">
    <location>
        <begin position="32"/>
        <end position="92"/>
    </location>
</feature>
<dbReference type="AlphaFoldDB" id="A0A8J5Z593"/>
<evidence type="ECO:0000256" key="2">
    <source>
        <dbReference type="SAM" id="Phobius"/>
    </source>
</evidence>
<keyword evidence="2" id="KW-1133">Transmembrane helix</keyword>
<feature type="compositionally biased region" description="Basic residues" evidence="1">
    <location>
        <begin position="96"/>
        <end position="107"/>
    </location>
</feature>
<dbReference type="EMBL" id="JAHUZN010000005">
    <property type="protein sequence ID" value="KAG8494638.1"/>
    <property type="molecule type" value="Genomic_DNA"/>
</dbReference>
<dbReference type="OrthoDB" id="1002515at2759"/>
<evidence type="ECO:0000256" key="1">
    <source>
        <dbReference type="SAM" id="MobiDB-lite"/>
    </source>
</evidence>
<feature type="region of interest" description="Disordered" evidence="1">
    <location>
        <begin position="28"/>
        <end position="123"/>
    </location>
</feature>
<evidence type="ECO:0000313" key="5">
    <source>
        <dbReference type="Proteomes" id="UP000701853"/>
    </source>
</evidence>
<accession>A0A8J5Z593</accession>
<gene>
    <name evidence="4" type="ORF">CXB51_012001</name>
</gene>
<feature type="transmembrane region" description="Helical" evidence="2">
    <location>
        <begin position="128"/>
        <end position="149"/>
    </location>
</feature>
<keyword evidence="2" id="KW-0472">Membrane</keyword>
<comment type="caution">
    <text evidence="4">The sequence shown here is derived from an EMBL/GenBank/DDBJ whole genome shotgun (WGS) entry which is preliminary data.</text>
</comment>
<feature type="chain" id="PRO_5035178808" evidence="3">
    <location>
        <begin position="28"/>
        <end position="168"/>
    </location>
</feature>
<feature type="compositionally biased region" description="Polar residues" evidence="1">
    <location>
        <begin position="109"/>
        <end position="123"/>
    </location>
</feature>
<evidence type="ECO:0000256" key="3">
    <source>
        <dbReference type="SAM" id="SignalP"/>
    </source>
</evidence>
<dbReference type="PRINTS" id="PR01217">
    <property type="entry name" value="PRICHEXTENSN"/>
</dbReference>
<keyword evidence="5" id="KW-1185">Reference proteome</keyword>
<protein>
    <submittedName>
        <fullName evidence="4">Uncharacterized protein</fullName>
    </submittedName>
</protein>
<dbReference type="PANTHER" id="PTHR36721">
    <property type="entry name" value="PROLINE-RICH FAMILY PROTEIN"/>
    <property type="match status" value="1"/>
</dbReference>
<proteinExistence type="predicted"/>
<dbReference type="PANTHER" id="PTHR36721:SF1">
    <property type="entry name" value="OS04G0446401 PROTEIN"/>
    <property type="match status" value="1"/>
</dbReference>
<evidence type="ECO:0000313" key="4">
    <source>
        <dbReference type="EMBL" id="KAG8494638.1"/>
    </source>
</evidence>